<comment type="caution">
    <text evidence="2">The sequence shown here is derived from an EMBL/GenBank/DDBJ whole genome shotgun (WGS) entry which is preliminary data.</text>
</comment>
<proteinExistence type="predicted"/>
<organism evidence="2 3">
    <name type="scientific">Podospora australis</name>
    <dbReference type="NCBI Taxonomy" id="1536484"/>
    <lineage>
        <taxon>Eukaryota</taxon>
        <taxon>Fungi</taxon>
        <taxon>Dikarya</taxon>
        <taxon>Ascomycota</taxon>
        <taxon>Pezizomycotina</taxon>
        <taxon>Sordariomycetes</taxon>
        <taxon>Sordariomycetidae</taxon>
        <taxon>Sordariales</taxon>
        <taxon>Podosporaceae</taxon>
        <taxon>Podospora</taxon>
    </lineage>
</organism>
<evidence type="ECO:0008006" key="4">
    <source>
        <dbReference type="Google" id="ProtNLM"/>
    </source>
</evidence>
<sequence>MRLSPAGLLVLLTPLPVLAAGGGVRPPPRFTATEIFSFPPSNPVFIENLLVLPDDCILLSNFVSFSPPKIGAAVHVLDPSTSPPAVQVIATLVNATSQTGLAKLPSSPPGSGSSANKRYAIAAGILGDNFEFVNNTAAIYILDFASTTAATVEDVIPVPGVLNLNGLVSLPFPGRQHILLAADSRGGRIIKIDTDTKQASVAFSDVLMSGDPENVEGSLGITGVNGLYITQAGWLYFTNTARGLLGKVKVDGNGNKVGAVQVVREITSPQQQPIGFANALDDLIVDRKGDAYIAWQDASLVRVYRENRFGGTTGQEIILGPGGVSGDNEGIVLKTPTAVALGNSGKEIYVATGGIDGGNLTGGQVVRVSI</sequence>
<name>A0AAN6X0A8_9PEZI</name>
<dbReference type="Proteomes" id="UP001302126">
    <property type="component" value="Unassembled WGS sequence"/>
</dbReference>
<dbReference type="PANTHER" id="PTHR42060">
    <property type="entry name" value="NHL REPEAT-CONTAINING PROTEIN-RELATED"/>
    <property type="match status" value="1"/>
</dbReference>
<dbReference type="PANTHER" id="PTHR42060:SF1">
    <property type="entry name" value="NHL REPEAT-CONTAINING PROTEIN"/>
    <property type="match status" value="1"/>
</dbReference>
<keyword evidence="3" id="KW-1185">Reference proteome</keyword>
<keyword evidence="1" id="KW-0732">Signal</keyword>
<dbReference type="AlphaFoldDB" id="A0AAN6X0A8"/>
<reference evidence="2" key="1">
    <citation type="journal article" date="2023" name="Mol. Phylogenet. Evol.">
        <title>Genome-scale phylogeny and comparative genomics of the fungal order Sordariales.</title>
        <authorList>
            <person name="Hensen N."/>
            <person name="Bonometti L."/>
            <person name="Westerberg I."/>
            <person name="Brannstrom I.O."/>
            <person name="Guillou S."/>
            <person name="Cros-Aarteil S."/>
            <person name="Calhoun S."/>
            <person name="Haridas S."/>
            <person name="Kuo A."/>
            <person name="Mondo S."/>
            <person name="Pangilinan J."/>
            <person name="Riley R."/>
            <person name="LaButti K."/>
            <person name="Andreopoulos B."/>
            <person name="Lipzen A."/>
            <person name="Chen C."/>
            <person name="Yan M."/>
            <person name="Daum C."/>
            <person name="Ng V."/>
            <person name="Clum A."/>
            <person name="Steindorff A."/>
            <person name="Ohm R.A."/>
            <person name="Martin F."/>
            <person name="Silar P."/>
            <person name="Natvig D.O."/>
            <person name="Lalanne C."/>
            <person name="Gautier V."/>
            <person name="Ament-Velasquez S.L."/>
            <person name="Kruys A."/>
            <person name="Hutchinson M.I."/>
            <person name="Powell A.J."/>
            <person name="Barry K."/>
            <person name="Miller A.N."/>
            <person name="Grigoriev I.V."/>
            <person name="Debuchy R."/>
            <person name="Gladieux P."/>
            <person name="Hiltunen Thoren M."/>
            <person name="Johannesson H."/>
        </authorList>
    </citation>
    <scope>NUCLEOTIDE SEQUENCE</scope>
    <source>
        <strain evidence="2">PSN309</strain>
    </source>
</reference>
<evidence type="ECO:0000313" key="2">
    <source>
        <dbReference type="EMBL" id="KAK4191688.1"/>
    </source>
</evidence>
<dbReference type="Gene3D" id="2.120.10.30">
    <property type="entry name" value="TolB, C-terminal domain"/>
    <property type="match status" value="1"/>
</dbReference>
<evidence type="ECO:0000256" key="1">
    <source>
        <dbReference type="SAM" id="SignalP"/>
    </source>
</evidence>
<feature type="signal peptide" evidence="1">
    <location>
        <begin position="1"/>
        <end position="19"/>
    </location>
</feature>
<protein>
    <recommendedName>
        <fullName evidence="4">SMP-30/Gluconolactonase/LRE-like region domain-containing protein</fullName>
    </recommendedName>
</protein>
<evidence type="ECO:0000313" key="3">
    <source>
        <dbReference type="Proteomes" id="UP001302126"/>
    </source>
</evidence>
<accession>A0AAN6X0A8</accession>
<reference evidence="2" key="2">
    <citation type="submission" date="2023-05" db="EMBL/GenBank/DDBJ databases">
        <authorList>
            <consortium name="Lawrence Berkeley National Laboratory"/>
            <person name="Steindorff A."/>
            <person name="Hensen N."/>
            <person name="Bonometti L."/>
            <person name="Westerberg I."/>
            <person name="Brannstrom I.O."/>
            <person name="Guillou S."/>
            <person name="Cros-Aarteil S."/>
            <person name="Calhoun S."/>
            <person name="Haridas S."/>
            <person name="Kuo A."/>
            <person name="Mondo S."/>
            <person name="Pangilinan J."/>
            <person name="Riley R."/>
            <person name="Labutti K."/>
            <person name="Andreopoulos B."/>
            <person name="Lipzen A."/>
            <person name="Chen C."/>
            <person name="Yanf M."/>
            <person name="Daum C."/>
            <person name="Ng V."/>
            <person name="Clum A."/>
            <person name="Ohm R."/>
            <person name="Martin F."/>
            <person name="Silar P."/>
            <person name="Natvig D."/>
            <person name="Lalanne C."/>
            <person name="Gautier V."/>
            <person name="Ament-Velasquez S.L."/>
            <person name="Kruys A."/>
            <person name="Hutchinson M.I."/>
            <person name="Powell A.J."/>
            <person name="Barry K."/>
            <person name="Miller A.N."/>
            <person name="Grigoriev I.V."/>
            <person name="Debuchy R."/>
            <person name="Gladieux P."/>
            <person name="Thoren M.H."/>
            <person name="Johannesson H."/>
        </authorList>
    </citation>
    <scope>NUCLEOTIDE SEQUENCE</scope>
    <source>
        <strain evidence="2">PSN309</strain>
    </source>
</reference>
<dbReference type="InterPro" id="IPR052998">
    <property type="entry name" value="Hetero-Diels-Alderase-like"/>
</dbReference>
<dbReference type="SUPFAM" id="SSF101898">
    <property type="entry name" value="NHL repeat"/>
    <property type="match status" value="1"/>
</dbReference>
<dbReference type="InterPro" id="IPR011042">
    <property type="entry name" value="6-blade_b-propeller_TolB-like"/>
</dbReference>
<feature type="chain" id="PRO_5042916230" description="SMP-30/Gluconolactonase/LRE-like region domain-containing protein" evidence="1">
    <location>
        <begin position="20"/>
        <end position="370"/>
    </location>
</feature>
<gene>
    <name evidence="2" type="ORF">QBC35DRAFT_486833</name>
</gene>
<dbReference type="EMBL" id="MU864358">
    <property type="protein sequence ID" value="KAK4191688.1"/>
    <property type="molecule type" value="Genomic_DNA"/>
</dbReference>